<feature type="transmembrane region" description="Helical" evidence="4">
    <location>
        <begin position="348"/>
        <end position="367"/>
    </location>
</feature>
<dbReference type="Gene3D" id="1.20.1250.20">
    <property type="entry name" value="MFS general substrate transporter like domains"/>
    <property type="match status" value="2"/>
</dbReference>
<evidence type="ECO:0000256" key="4">
    <source>
        <dbReference type="SAM" id="Phobius"/>
    </source>
</evidence>
<keyword evidence="1 4" id="KW-0812">Transmembrane</keyword>
<keyword evidence="2 4" id="KW-1133">Transmembrane helix</keyword>
<protein>
    <submittedName>
        <fullName evidence="5">Predicted arabinose efflux permease, MFS family</fullName>
    </submittedName>
</protein>
<feature type="transmembrane region" description="Helical" evidence="4">
    <location>
        <begin position="80"/>
        <end position="100"/>
    </location>
</feature>
<dbReference type="PANTHER" id="PTHR23534">
    <property type="entry name" value="MFS PERMEASE"/>
    <property type="match status" value="1"/>
</dbReference>
<evidence type="ECO:0000256" key="1">
    <source>
        <dbReference type="ARBA" id="ARBA00022692"/>
    </source>
</evidence>
<organism evidence="5 6">
    <name type="scientific">Rugamonas rubra</name>
    <dbReference type="NCBI Taxonomy" id="758825"/>
    <lineage>
        <taxon>Bacteria</taxon>
        <taxon>Pseudomonadati</taxon>
        <taxon>Pseudomonadota</taxon>
        <taxon>Betaproteobacteria</taxon>
        <taxon>Burkholderiales</taxon>
        <taxon>Oxalobacteraceae</taxon>
        <taxon>Telluria group</taxon>
        <taxon>Rugamonas</taxon>
    </lineage>
</organism>
<feature type="transmembrane region" description="Helical" evidence="4">
    <location>
        <begin position="308"/>
        <end position="336"/>
    </location>
</feature>
<sequence length="410" mass="44246">MATIQSSHLTRVPWATYLLTLGQAINLTVAVISVTIAALVGAKLASTAALGTVPYGTQFFAVMLFTYPVSMLMRRYGRRIMFAIGSIFLTIAGMVGYYSIDKGNFSLLILSHGLMGIYISCANFYRFAAVDNIAQELKAKAISFVVAGGVLAAIAGPFIASLLRNFDGYKEFSLCYAAFSLFGALSLVLMIIWKPLNPGISLAANFNPASQIGVRRWNMFVVTAVFSSASGYFMMNLLMIQSSLVMKNICTFDTISRAIQAHVLAMFIPSFFINSLVNKIGLQKVLITGFSMLLTAAGLGMLDVSYNIFPISLILVGLGWNFVYLGGGTVLVQNVLDQERHCWQGINDTAIAGCATLGAFLPAPLLAGLGWNGTNIMVVPLCLIGMSLCWNTLQKGPHHVESKRSAEMAK</sequence>
<dbReference type="OrthoDB" id="8558006at2"/>
<evidence type="ECO:0000313" key="6">
    <source>
        <dbReference type="Proteomes" id="UP000199470"/>
    </source>
</evidence>
<evidence type="ECO:0000313" key="5">
    <source>
        <dbReference type="EMBL" id="SFM70056.1"/>
    </source>
</evidence>
<dbReference type="GO" id="GO:0022857">
    <property type="term" value="F:transmembrane transporter activity"/>
    <property type="evidence" value="ECO:0007669"/>
    <property type="project" value="InterPro"/>
</dbReference>
<dbReference type="SUPFAM" id="SSF103473">
    <property type="entry name" value="MFS general substrate transporter"/>
    <property type="match status" value="1"/>
</dbReference>
<dbReference type="EMBL" id="FOTW01000028">
    <property type="protein sequence ID" value="SFM70056.1"/>
    <property type="molecule type" value="Genomic_DNA"/>
</dbReference>
<keyword evidence="6" id="KW-1185">Reference proteome</keyword>
<feature type="transmembrane region" description="Helical" evidence="4">
    <location>
        <begin position="255"/>
        <end position="273"/>
    </location>
</feature>
<proteinExistence type="predicted"/>
<feature type="transmembrane region" description="Helical" evidence="4">
    <location>
        <begin position="12"/>
        <end position="42"/>
    </location>
</feature>
<dbReference type="Pfam" id="PF07690">
    <property type="entry name" value="MFS_1"/>
    <property type="match status" value="1"/>
</dbReference>
<evidence type="ECO:0000256" key="3">
    <source>
        <dbReference type="ARBA" id="ARBA00023136"/>
    </source>
</evidence>
<accession>A0A1I4T039</accession>
<reference evidence="5 6" key="1">
    <citation type="submission" date="2016-10" db="EMBL/GenBank/DDBJ databases">
        <authorList>
            <person name="de Groot N.N."/>
        </authorList>
    </citation>
    <scope>NUCLEOTIDE SEQUENCE [LARGE SCALE GENOMIC DNA]</scope>
    <source>
        <strain evidence="5 6">ATCC 43154</strain>
    </source>
</reference>
<dbReference type="AlphaFoldDB" id="A0A1I4T039"/>
<name>A0A1I4T039_9BURK</name>
<dbReference type="PANTHER" id="PTHR23534:SF1">
    <property type="entry name" value="MAJOR FACILITATOR SUPERFAMILY PROTEIN"/>
    <property type="match status" value="1"/>
</dbReference>
<feature type="transmembrane region" description="Helical" evidence="4">
    <location>
        <begin position="285"/>
        <end position="302"/>
    </location>
</feature>
<gene>
    <name evidence="5" type="ORF">SAMN02982985_05011</name>
</gene>
<keyword evidence="3 4" id="KW-0472">Membrane</keyword>
<feature type="transmembrane region" description="Helical" evidence="4">
    <location>
        <begin position="373"/>
        <end position="393"/>
    </location>
</feature>
<feature type="transmembrane region" description="Helical" evidence="4">
    <location>
        <begin position="176"/>
        <end position="196"/>
    </location>
</feature>
<feature type="transmembrane region" description="Helical" evidence="4">
    <location>
        <begin position="48"/>
        <end position="68"/>
    </location>
</feature>
<feature type="transmembrane region" description="Helical" evidence="4">
    <location>
        <begin position="106"/>
        <end position="129"/>
    </location>
</feature>
<dbReference type="STRING" id="758825.SAMN02982985_05011"/>
<evidence type="ECO:0000256" key="2">
    <source>
        <dbReference type="ARBA" id="ARBA00022989"/>
    </source>
</evidence>
<feature type="transmembrane region" description="Helical" evidence="4">
    <location>
        <begin position="217"/>
        <end position="235"/>
    </location>
</feature>
<dbReference type="InterPro" id="IPR036259">
    <property type="entry name" value="MFS_trans_sf"/>
</dbReference>
<dbReference type="InterPro" id="IPR011701">
    <property type="entry name" value="MFS"/>
</dbReference>
<feature type="transmembrane region" description="Helical" evidence="4">
    <location>
        <begin position="141"/>
        <end position="164"/>
    </location>
</feature>
<dbReference type="Proteomes" id="UP000199470">
    <property type="component" value="Unassembled WGS sequence"/>
</dbReference>
<dbReference type="RefSeq" id="WP_093390423.1">
    <property type="nucleotide sequence ID" value="NZ_FOTW01000028.1"/>
</dbReference>